<accession>A0A0P7A676</accession>
<name>A0A0P7A676_9FLAO</name>
<organism evidence="1 2">
    <name type="scientific">Croceitalea dokdonensis DOKDO 023</name>
    <dbReference type="NCBI Taxonomy" id="1300341"/>
    <lineage>
        <taxon>Bacteria</taxon>
        <taxon>Pseudomonadati</taxon>
        <taxon>Bacteroidota</taxon>
        <taxon>Flavobacteriia</taxon>
        <taxon>Flavobacteriales</taxon>
        <taxon>Flavobacteriaceae</taxon>
        <taxon>Croceitalea</taxon>
    </lineage>
</organism>
<sequence length="37" mass="4037">MVVDSLMVLSKFSLSTGKKPKFTLVFYQPAGCGAKAW</sequence>
<reference evidence="1 2" key="1">
    <citation type="submission" date="2015-09" db="EMBL/GenBank/DDBJ databases">
        <title>Genome sequence of the marine flavobacterium Croceitalea dokdonensis DOKDO 023 that contains proton- and sodium-pumping rhodopsins.</title>
        <authorList>
            <person name="Kwon S.-K."/>
            <person name="Lee H.K."/>
            <person name="Kwak M.-J."/>
            <person name="Kim J.F."/>
        </authorList>
    </citation>
    <scope>NUCLEOTIDE SEQUENCE [LARGE SCALE GENOMIC DNA]</scope>
    <source>
        <strain evidence="1 2">DOKDO 023</strain>
    </source>
</reference>
<proteinExistence type="predicted"/>
<gene>
    <name evidence="1" type="ORF">I595_1869</name>
</gene>
<evidence type="ECO:0000313" key="1">
    <source>
        <dbReference type="EMBL" id="KPM32219.1"/>
    </source>
</evidence>
<evidence type="ECO:0000313" key="2">
    <source>
        <dbReference type="Proteomes" id="UP000050280"/>
    </source>
</evidence>
<dbReference type="AlphaFoldDB" id="A0A0P7A676"/>
<dbReference type="Proteomes" id="UP000050280">
    <property type="component" value="Unassembled WGS sequence"/>
</dbReference>
<protein>
    <submittedName>
        <fullName evidence="1">Uncharacterized protein</fullName>
    </submittedName>
</protein>
<keyword evidence="2" id="KW-1185">Reference proteome</keyword>
<dbReference type="EMBL" id="LDJX01000003">
    <property type="protein sequence ID" value="KPM32219.1"/>
    <property type="molecule type" value="Genomic_DNA"/>
</dbReference>
<comment type="caution">
    <text evidence="1">The sequence shown here is derived from an EMBL/GenBank/DDBJ whole genome shotgun (WGS) entry which is preliminary data.</text>
</comment>